<gene>
    <name evidence="5" type="ORF">B0J12DRAFT_655580</name>
</gene>
<dbReference type="Pfam" id="PF11951">
    <property type="entry name" value="Fungal_trans_2"/>
    <property type="match status" value="1"/>
</dbReference>
<protein>
    <submittedName>
        <fullName evidence="5">Acriflavine sensitivity control protein acr-2</fullName>
    </submittedName>
</protein>
<dbReference type="InterPro" id="IPR021858">
    <property type="entry name" value="Fun_TF"/>
</dbReference>
<dbReference type="EMBL" id="JAGTJR010000008">
    <property type="protein sequence ID" value="KAH7055762.1"/>
    <property type="molecule type" value="Genomic_DNA"/>
</dbReference>
<dbReference type="PROSITE" id="PS00463">
    <property type="entry name" value="ZN2_CY6_FUNGAL_1"/>
    <property type="match status" value="1"/>
</dbReference>
<evidence type="ECO:0000256" key="3">
    <source>
        <dbReference type="SAM" id="MobiDB-lite"/>
    </source>
</evidence>
<comment type="caution">
    <text evidence="5">The sequence shown here is derived from an EMBL/GenBank/DDBJ whole genome shotgun (WGS) entry which is preliminary data.</text>
</comment>
<keyword evidence="2" id="KW-0539">Nucleus</keyword>
<organism evidence="5 6">
    <name type="scientific">Macrophomina phaseolina</name>
    <dbReference type="NCBI Taxonomy" id="35725"/>
    <lineage>
        <taxon>Eukaryota</taxon>
        <taxon>Fungi</taxon>
        <taxon>Dikarya</taxon>
        <taxon>Ascomycota</taxon>
        <taxon>Pezizomycotina</taxon>
        <taxon>Dothideomycetes</taxon>
        <taxon>Dothideomycetes incertae sedis</taxon>
        <taxon>Botryosphaeriales</taxon>
        <taxon>Botryosphaeriaceae</taxon>
        <taxon>Macrophomina</taxon>
    </lineage>
</organism>
<dbReference type="PROSITE" id="PS50048">
    <property type="entry name" value="ZN2_CY6_FUNGAL_2"/>
    <property type="match status" value="1"/>
</dbReference>
<sequence length="551" mass="60771">MSTSIQDEPPSKPCHNCRRRRLKCDRSAPTCQKCAKTGQECLGYGKLFLWNQGVASRGKMMGKSFPTPAPPVPRRSGSAGPASPGTGNGQHDRPVSQIVARRSSTPFVNAANVVLPPQPTLIDPLFQDLGPSSRLYLSHFANRMSGDFVTYDIPNLNPFRDLIPLSKEHAVLLHIAIANGASHLANLQSMEMQKAATSTLALANAAVANEVATHMQPVQLLNNQSTRYYQDALIAKHKALKLLRRSLENVNAGNRDVLLAAIHLFVNFELINSGKGDCIVHVEGARKLIETFGLSDGSESSAMMSRLRDHVISDCLTFYILGSTVSSRWSRTSASRHFQYVLPFLERAESNSYLSCPSILLQIMLSASYLCSMDPNSTAEERIRPEEEALVLMRRTQAFDVHAWAKGVQGISSHDDFESRVHVASAHKSAICLYIHRVVPSACLLDEEGVESLVSDTITHLSCIDDNDSLNKGTAWPTFVAGAESETPERRAWAAKRLLMLWKLMLYGYLPTALETLQVVWGMNDLQPETPGSPVGWLQKLKKLGIEWMIV</sequence>
<dbReference type="CDD" id="cd00067">
    <property type="entry name" value="GAL4"/>
    <property type="match status" value="1"/>
</dbReference>
<reference evidence="5 6" key="1">
    <citation type="journal article" date="2021" name="Nat. Commun.">
        <title>Genetic determinants of endophytism in the Arabidopsis root mycobiome.</title>
        <authorList>
            <person name="Mesny F."/>
            <person name="Miyauchi S."/>
            <person name="Thiergart T."/>
            <person name="Pickel B."/>
            <person name="Atanasova L."/>
            <person name="Karlsson M."/>
            <person name="Huettel B."/>
            <person name="Barry K.W."/>
            <person name="Haridas S."/>
            <person name="Chen C."/>
            <person name="Bauer D."/>
            <person name="Andreopoulos W."/>
            <person name="Pangilinan J."/>
            <person name="LaButti K."/>
            <person name="Riley R."/>
            <person name="Lipzen A."/>
            <person name="Clum A."/>
            <person name="Drula E."/>
            <person name="Henrissat B."/>
            <person name="Kohler A."/>
            <person name="Grigoriev I.V."/>
            <person name="Martin F.M."/>
            <person name="Hacquard S."/>
        </authorList>
    </citation>
    <scope>NUCLEOTIDE SEQUENCE [LARGE SCALE GENOMIC DNA]</scope>
    <source>
        <strain evidence="5 6">MPI-SDFR-AT-0080</strain>
    </source>
</reference>
<dbReference type="PANTHER" id="PTHR37534">
    <property type="entry name" value="TRANSCRIPTIONAL ACTIVATOR PROTEIN UGA3"/>
    <property type="match status" value="1"/>
</dbReference>
<name>A0ABQ8GH19_9PEZI</name>
<dbReference type="Gene3D" id="4.10.240.10">
    <property type="entry name" value="Zn(2)-C6 fungal-type DNA-binding domain"/>
    <property type="match status" value="1"/>
</dbReference>
<dbReference type="Proteomes" id="UP000774617">
    <property type="component" value="Unassembled WGS sequence"/>
</dbReference>
<dbReference type="SUPFAM" id="SSF57701">
    <property type="entry name" value="Zn2/Cys6 DNA-binding domain"/>
    <property type="match status" value="1"/>
</dbReference>
<dbReference type="SMART" id="SM00066">
    <property type="entry name" value="GAL4"/>
    <property type="match status" value="1"/>
</dbReference>
<proteinExistence type="predicted"/>
<evidence type="ECO:0000256" key="1">
    <source>
        <dbReference type="ARBA" id="ARBA00004123"/>
    </source>
</evidence>
<evidence type="ECO:0000256" key="2">
    <source>
        <dbReference type="ARBA" id="ARBA00023242"/>
    </source>
</evidence>
<dbReference type="PANTHER" id="PTHR37534:SF51">
    <property type="entry name" value="ACRIFLAVINE SENSITIVITY CONTROL PROTEIN ACR-2"/>
    <property type="match status" value="1"/>
</dbReference>
<feature type="domain" description="Zn(2)-C6 fungal-type" evidence="4">
    <location>
        <begin position="13"/>
        <end position="41"/>
    </location>
</feature>
<evidence type="ECO:0000313" key="6">
    <source>
        <dbReference type="Proteomes" id="UP000774617"/>
    </source>
</evidence>
<dbReference type="InterPro" id="IPR001138">
    <property type="entry name" value="Zn2Cys6_DnaBD"/>
</dbReference>
<dbReference type="Pfam" id="PF00172">
    <property type="entry name" value="Zn_clus"/>
    <property type="match status" value="1"/>
</dbReference>
<feature type="compositionally biased region" description="Low complexity" evidence="3">
    <location>
        <begin position="74"/>
        <end position="85"/>
    </location>
</feature>
<evidence type="ECO:0000259" key="4">
    <source>
        <dbReference type="PROSITE" id="PS50048"/>
    </source>
</evidence>
<dbReference type="InterPro" id="IPR036864">
    <property type="entry name" value="Zn2-C6_fun-type_DNA-bd_sf"/>
</dbReference>
<evidence type="ECO:0000313" key="5">
    <source>
        <dbReference type="EMBL" id="KAH7055762.1"/>
    </source>
</evidence>
<accession>A0ABQ8GH19</accession>
<comment type="subcellular location">
    <subcellularLocation>
        <location evidence="1">Nucleus</location>
    </subcellularLocation>
</comment>
<keyword evidence="6" id="KW-1185">Reference proteome</keyword>
<feature type="region of interest" description="Disordered" evidence="3">
    <location>
        <begin position="61"/>
        <end position="94"/>
    </location>
</feature>